<evidence type="ECO:0000313" key="8">
    <source>
        <dbReference type="Proteomes" id="UP000823854"/>
    </source>
</evidence>
<organism evidence="7 8">
    <name type="scientific">Candidatus Brachybacterium intestinipullorum</name>
    <dbReference type="NCBI Taxonomy" id="2838512"/>
    <lineage>
        <taxon>Bacteria</taxon>
        <taxon>Bacillati</taxon>
        <taxon>Actinomycetota</taxon>
        <taxon>Actinomycetes</taxon>
        <taxon>Micrococcales</taxon>
        <taxon>Dermabacteraceae</taxon>
        <taxon>Brachybacterium</taxon>
    </lineage>
</organism>
<reference evidence="7" key="2">
    <citation type="submission" date="2021-04" db="EMBL/GenBank/DDBJ databases">
        <authorList>
            <person name="Gilroy R."/>
        </authorList>
    </citation>
    <scope>NUCLEOTIDE SEQUENCE</scope>
    <source>
        <strain evidence="7">CHK130-7132</strain>
    </source>
</reference>
<dbReference type="EMBL" id="DWWC01000263">
    <property type="protein sequence ID" value="HJC70520.1"/>
    <property type="molecule type" value="Genomic_DNA"/>
</dbReference>
<evidence type="ECO:0000256" key="3">
    <source>
        <dbReference type="ARBA" id="ARBA00022692"/>
    </source>
</evidence>
<evidence type="ECO:0000256" key="4">
    <source>
        <dbReference type="ARBA" id="ARBA00022989"/>
    </source>
</evidence>
<protein>
    <submittedName>
        <fullName evidence="7">Cytosine permease</fullName>
    </submittedName>
</protein>
<dbReference type="InterPro" id="IPR001248">
    <property type="entry name" value="Pur-cyt_permease"/>
</dbReference>
<evidence type="ECO:0000256" key="1">
    <source>
        <dbReference type="ARBA" id="ARBA00004141"/>
    </source>
</evidence>
<dbReference type="GO" id="GO:0022857">
    <property type="term" value="F:transmembrane transporter activity"/>
    <property type="evidence" value="ECO:0007669"/>
    <property type="project" value="InterPro"/>
</dbReference>
<sequence>MSLSSPAPEGARPSPLVETTGIEIIAESARTARPRELFWPWFAANVSVFGMSYGSYLLGFGISFWQATVVAVIGIVIS</sequence>
<keyword evidence="3 6" id="KW-0812">Transmembrane</keyword>
<comment type="caution">
    <text evidence="7">The sequence shown here is derived from an EMBL/GenBank/DDBJ whole genome shotgun (WGS) entry which is preliminary data.</text>
</comment>
<feature type="transmembrane region" description="Helical" evidence="6">
    <location>
        <begin position="56"/>
        <end position="77"/>
    </location>
</feature>
<dbReference type="AlphaFoldDB" id="A0A9D2Q2W2"/>
<evidence type="ECO:0000256" key="6">
    <source>
        <dbReference type="SAM" id="Phobius"/>
    </source>
</evidence>
<dbReference type="Pfam" id="PF02133">
    <property type="entry name" value="Transp_cyt_pur"/>
    <property type="match status" value="1"/>
</dbReference>
<gene>
    <name evidence="7" type="ORF">H9932_12715</name>
</gene>
<proteinExistence type="inferred from homology"/>
<evidence type="ECO:0000256" key="5">
    <source>
        <dbReference type="ARBA" id="ARBA00023136"/>
    </source>
</evidence>
<dbReference type="Gene3D" id="1.10.4160.10">
    <property type="entry name" value="Hydantoin permease"/>
    <property type="match status" value="1"/>
</dbReference>
<evidence type="ECO:0000256" key="2">
    <source>
        <dbReference type="ARBA" id="ARBA00008974"/>
    </source>
</evidence>
<keyword evidence="5 6" id="KW-0472">Membrane</keyword>
<accession>A0A9D2Q2W2</accession>
<dbReference type="GO" id="GO:0016020">
    <property type="term" value="C:membrane"/>
    <property type="evidence" value="ECO:0007669"/>
    <property type="project" value="UniProtKB-SubCell"/>
</dbReference>
<reference evidence="7" key="1">
    <citation type="journal article" date="2021" name="PeerJ">
        <title>Extensive microbial diversity within the chicken gut microbiome revealed by metagenomics and culture.</title>
        <authorList>
            <person name="Gilroy R."/>
            <person name="Ravi A."/>
            <person name="Getino M."/>
            <person name="Pursley I."/>
            <person name="Horton D.L."/>
            <person name="Alikhan N.F."/>
            <person name="Baker D."/>
            <person name="Gharbi K."/>
            <person name="Hall N."/>
            <person name="Watson M."/>
            <person name="Adriaenssens E.M."/>
            <person name="Foster-Nyarko E."/>
            <person name="Jarju S."/>
            <person name="Secka A."/>
            <person name="Antonio M."/>
            <person name="Oren A."/>
            <person name="Chaudhuri R.R."/>
            <person name="La Ragione R."/>
            <person name="Hildebrand F."/>
            <person name="Pallen M.J."/>
        </authorList>
    </citation>
    <scope>NUCLEOTIDE SEQUENCE</scope>
    <source>
        <strain evidence="7">CHK130-7132</strain>
    </source>
</reference>
<dbReference type="Proteomes" id="UP000823854">
    <property type="component" value="Unassembled WGS sequence"/>
</dbReference>
<comment type="subcellular location">
    <subcellularLocation>
        <location evidence="1">Membrane</location>
        <topology evidence="1">Multi-pass membrane protein</topology>
    </subcellularLocation>
</comment>
<comment type="similarity">
    <text evidence="2">Belongs to the purine-cytosine permease (2.A.39) family.</text>
</comment>
<name>A0A9D2Q2W2_9MICO</name>
<keyword evidence="4 6" id="KW-1133">Transmembrane helix</keyword>
<evidence type="ECO:0000313" key="7">
    <source>
        <dbReference type="EMBL" id="HJC70520.1"/>
    </source>
</evidence>
<feature type="non-terminal residue" evidence="7">
    <location>
        <position position="78"/>
    </location>
</feature>